<proteinExistence type="predicted"/>
<feature type="domain" description="Cyclic nucleotide-binding" evidence="1">
    <location>
        <begin position="47"/>
        <end position="110"/>
    </location>
</feature>
<dbReference type="InterPro" id="IPR018490">
    <property type="entry name" value="cNMP-bd_dom_sf"/>
</dbReference>
<evidence type="ECO:0000313" key="2">
    <source>
        <dbReference type="EMBL" id="TBT94870.1"/>
    </source>
</evidence>
<reference evidence="2 3" key="1">
    <citation type="submission" date="2019-01" db="EMBL/GenBank/DDBJ databases">
        <title>Lactibacter flavus gen. nov., sp. nov., a novel bacterium of the family Propionibacteriaceae isolated from raw milk and dairy products.</title>
        <authorList>
            <person name="Huptas C."/>
            <person name="Wenning M."/>
            <person name="Breitenwieser F."/>
            <person name="Doll E."/>
            <person name="Von Neubeck M."/>
            <person name="Busse H.-J."/>
            <person name="Scherer S."/>
        </authorList>
    </citation>
    <scope>NUCLEOTIDE SEQUENCE [LARGE SCALE GENOMIC DNA]</scope>
    <source>
        <strain evidence="2 3">DSM 22130</strain>
    </source>
</reference>
<comment type="caution">
    <text evidence="2">The sequence shown here is derived from an EMBL/GenBank/DDBJ whole genome shotgun (WGS) entry which is preliminary data.</text>
</comment>
<dbReference type="AlphaFoldDB" id="A0A4Q9KLQ0"/>
<dbReference type="InterPro" id="IPR000595">
    <property type="entry name" value="cNMP-bd_dom"/>
</dbReference>
<accession>A0A4Q9KLQ0</accession>
<dbReference type="SUPFAM" id="SSF51206">
    <property type="entry name" value="cAMP-binding domain-like"/>
    <property type="match status" value="1"/>
</dbReference>
<dbReference type="EMBL" id="SDMR01000009">
    <property type="protein sequence ID" value="TBT94870.1"/>
    <property type="molecule type" value="Genomic_DNA"/>
</dbReference>
<evidence type="ECO:0000313" key="3">
    <source>
        <dbReference type="Proteomes" id="UP000291933"/>
    </source>
</evidence>
<protein>
    <submittedName>
        <fullName evidence="2">Crp/Fnr family transcriptional regulator</fullName>
    </submittedName>
</protein>
<sequence length="232" mass="25557">MLLTAPQNIRPLLRHGFASRLLAEIGGGPLPRLDTLLASASSLHLCSGDLLCEPGKSFPYLVLVERGLLAQTVAHEGREMTVAFLERGEVSGNLFALYGDVLREPSSAAMGYDRAPAPSYRVSAVTEARVILLDARHISTLAGRHAEWATLRSRILLEQTLRQAQREEERLTRSSEERYEALLARSPEAVSQLTQREIARYLGISEVTMSRLMARRGGRRAGSRKPVANVSD</sequence>
<organism evidence="2 3">
    <name type="scientific">Propioniciclava tarda</name>
    <dbReference type="NCBI Taxonomy" id="433330"/>
    <lineage>
        <taxon>Bacteria</taxon>
        <taxon>Bacillati</taxon>
        <taxon>Actinomycetota</taxon>
        <taxon>Actinomycetes</taxon>
        <taxon>Propionibacteriales</taxon>
        <taxon>Propionibacteriaceae</taxon>
        <taxon>Propioniciclava</taxon>
    </lineage>
</organism>
<evidence type="ECO:0000259" key="1">
    <source>
        <dbReference type="PROSITE" id="PS50042"/>
    </source>
</evidence>
<gene>
    <name evidence="2" type="ORF">ET996_08815</name>
</gene>
<dbReference type="Proteomes" id="UP000291933">
    <property type="component" value="Unassembled WGS sequence"/>
</dbReference>
<dbReference type="PROSITE" id="PS50042">
    <property type="entry name" value="CNMP_BINDING_3"/>
    <property type="match status" value="1"/>
</dbReference>
<keyword evidence="3" id="KW-1185">Reference proteome</keyword>
<name>A0A4Q9KLQ0_PROTD</name>
<dbReference type="InterPro" id="IPR014710">
    <property type="entry name" value="RmlC-like_jellyroll"/>
</dbReference>
<dbReference type="Gene3D" id="2.60.120.10">
    <property type="entry name" value="Jelly Rolls"/>
    <property type="match status" value="1"/>
</dbReference>